<organism evidence="1 2">
    <name type="scientific">Sclerotinia sclerotiorum (strain ATCC 18683 / 1980 / Ss-1)</name>
    <name type="common">White mold</name>
    <name type="synonym">Whetzelinia sclerotiorum</name>
    <dbReference type="NCBI Taxonomy" id="665079"/>
    <lineage>
        <taxon>Eukaryota</taxon>
        <taxon>Fungi</taxon>
        <taxon>Dikarya</taxon>
        <taxon>Ascomycota</taxon>
        <taxon>Pezizomycotina</taxon>
        <taxon>Leotiomycetes</taxon>
        <taxon>Helotiales</taxon>
        <taxon>Sclerotiniaceae</taxon>
        <taxon>Sclerotinia</taxon>
    </lineage>
</organism>
<dbReference type="EMBL" id="CP017819">
    <property type="protein sequence ID" value="APA10565.1"/>
    <property type="molecule type" value="Genomic_DNA"/>
</dbReference>
<name>A0A1D9Q6L0_SCLS1</name>
<reference evidence="2" key="1">
    <citation type="journal article" date="2017" name="Genome Biol. Evol.">
        <title>The complete genome sequence of the phytopathogenic fungus Sclerotinia sclerotiorum reveals insights into the genome architecture of broad host range pathogens.</title>
        <authorList>
            <person name="Derbyshire M."/>
            <person name="Denton-Giles M."/>
            <person name="Hegedus D."/>
            <person name="Seifbarghy S."/>
            <person name="Rollins J."/>
            <person name="van Kan J."/>
            <person name="Seidl M.F."/>
            <person name="Faino L."/>
            <person name="Mbengue M."/>
            <person name="Navaud O."/>
            <person name="Raffaele S."/>
            <person name="Hammond-Kosack K."/>
            <person name="Heard S."/>
            <person name="Oliver R."/>
        </authorList>
    </citation>
    <scope>NUCLEOTIDE SEQUENCE [LARGE SCALE GENOMIC DNA]</scope>
    <source>
        <strain evidence="2">ATCC 18683 / 1980 / Ss-1</strain>
    </source>
</reference>
<dbReference type="Proteomes" id="UP000177798">
    <property type="component" value="Chromosome 6"/>
</dbReference>
<proteinExistence type="predicted"/>
<evidence type="ECO:0000313" key="2">
    <source>
        <dbReference type="Proteomes" id="UP000177798"/>
    </source>
</evidence>
<accession>A0A1D9Q6L0</accession>
<protein>
    <submittedName>
        <fullName evidence="1">Uncharacterized protein</fullName>
    </submittedName>
</protein>
<dbReference type="VEuPathDB" id="FungiDB:sscle_06g053350"/>
<evidence type="ECO:0000313" key="1">
    <source>
        <dbReference type="EMBL" id="APA10565.1"/>
    </source>
</evidence>
<dbReference type="AlphaFoldDB" id="A0A1D9Q6L0"/>
<gene>
    <name evidence="1" type="ORF">sscle_06g053350</name>
</gene>
<sequence length="90" mass="9963">MAHLGCFTQHTPDKDADDRFSTLAEYCESEFECAIQRSSTVLQAAKNFSNDSEIIEACNSMREICDALVERSKVDGSHSFMSGGINGMYI</sequence>